<dbReference type="Proteomes" id="UP001596058">
    <property type="component" value="Unassembled WGS sequence"/>
</dbReference>
<dbReference type="InterPro" id="IPR025394">
    <property type="entry name" value="DUF4127"/>
</dbReference>
<dbReference type="Pfam" id="PF13552">
    <property type="entry name" value="DUF4127"/>
    <property type="match status" value="1"/>
</dbReference>
<reference evidence="2" key="1">
    <citation type="journal article" date="2019" name="Int. J. Syst. Evol. Microbiol.">
        <title>The Global Catalogue of Microorganisms (GCM) 10K type strain sequencing project: providing services to taxonomists for standard genome sequencing and annotation.</title>
        <authorList>
            <consortium name="The Broad Institute Genomics Platform"/>
            <consortium name="The Broad Institute Genome Sequencing Center for Infectious Disease"/>
            <person name="Wu L."/>
            <person name="Ma J."/>
        </authorList>
    </citation>
    <scope>NUCLEOTIDE SEQUENCE [LARGE SCALE GENOMIC DNA]</scope>
    <source>
        <strain evidence="2">CCUG 53903</strain>
    </source>
</reference>
<proteinExistence type="predicted"/>
<evidence type="ECO:0000313" key="2">
    <source>
        <dbReference type="Proteomes" id="UP001596058"/>
    </source>
</evidence>
<name>A0ABW1CW90_9ACTN</name>
<sequence>HGRPIRFSVVSGDPAGLDIDAAYESLPAGAGARRQSLAAGAHVAEPGQDADVALVLHTPDPGRTDWCGNPPSPDPAAVAATVRAVRESGAPVALADVRHTNGGDPALVEALRAEGLVDRLLAYGGWNTAGNTIGSVVAAAVATVVGTRENTLDSTAARRLLLHRLTEDYGYQAIVRAGEPDSVAAHERLKPILHGFAPDWTIDDVRFPWNRSFEIDFTLAPGHR</sequence>
<comment type="caution">
    <text evidence="1">The sequence shown here is derived from an EMBL/GenBank/DDBJ whole genome shotgun (WGS) entry which is preliminary data.</text>
</comment>
<organism evidence="1 2">
    <name type="scientific">Nonomuraea insulae</name>
    <dbReference type="NCBI Taxonomy" id="1616787"/>
    <lineage>
        <taxon>Bacteria</taxon>
        <taxon>Bacillati</taxon>
        <taxon>Actinomycetota</taxon>
        <taxon>Actinomycetes</taxon>
        <taxon>Streptosporangiales</taxon>
        <taxon>Streptosporangiaceae</taxon>
        <taxon>Nonomuraea</taxon>
    </lineage>
</organism>
<feature type="non-terminal residue" evidence="1">
    <location>
        <position position="1"/>
    </location>
</feature>
<protein>
    <submittedName>
        <fullName evidence="1">DUF4127 family protein</fullName>
    </submittedName>
</protein>
<keyword evidence="2" id="KW-1185">Reference proteome</keyword>
<evidence type="ECO:0000313" key="1">
    <source>
        <dbReference type="EMBL" id="MFC5829537.1"/>
    </source>
</evidence>
<accession>A0ABW1CW90</accession>
<gene>
    <name evidence="1" type="ORF">ACFPZ3_37230</name>
</gene>
<dbReference type="EMBL" id="JBHSPA010000047">
    <property type="protein sequence ID" value="MFC5829537.1"/>
    <property type="molecule type" value="Genomic_DNA"/>
</dbReference>
<dbReference type="RefSeq" id="WP_379519032.1">
    <property type="nucleotide sequence ID" value="NZ_JBHSPA010000047.1"/>
</dbReference>